<gene>
    <name evidence="2" type="ORF">Terrestrivirus4_168</name>
</gene>
<feature type="compositionally biased region" description="Basic and acidic residues" evidence="1">
    <location>
        <begin position="34"/>
        <end position="46"/>
    </location>
</feature>
<reference evidence="2" key="1">
    <citation type="submission" date="2018-10" db="EMBL/GenBank/DDBJ databases">
        <title>Hidden diversity of soil giant viruses.</title>
        <authorList>
            <person name="Schulz F."/>
            <person name="Alteio L."/>
            <person name="Goudeau D."/>
            <person name="Ryan E.M."/>
            <person name="Malmstrom R.R."/>
            <person name="Blanchard J."/>
            <person name="Woyke T."/>
        </authorList>
    </citation>
    <scope>NUCLEOTIDE SEQUENCE</scope>
    <source>
        <strain evidence="2">TEV1</strain>
    </source>
</reference>
<protein>
    <submittedName>
        <fullName evidence="2">Uncharacterized protein</fullName>
    </submittedName>
</protein>
<feature type="region of interest" description="Disordered" evidence="1">
    <location>
        <begin position="23"/>
        <end position="52"/>
    </location>
</feature>
<organism evidence="2">
    <name type="scientific">Terrestrivirus sp</name>
    <dbReference type="NCBI Taxonomy" id="2487775"/>
    <lineage>
        <taxon>Viruses</taxon>
        <taxon>Varidnaviria</taxon>
        <taxon>Bamfordvirae</taxon>
        <taxon>Nucleocytoviricota</taxon>
        <taxon>Megaviricetes</taxon>
        <taxon>Imitervirales</taxon>
        <taxon>Mimiviridae</taxon>
        <taxon>Klosneuvirinae</taxon>
    </lineage>
</organism>
<evidence type="ECO:0000313" key="2">
    <source>
        <dbReference type="EMBL" id="AYV76120.1"/>
    </source>
</evidence>
<dbReference type="EMBL" id="MK071982">
    <property type="protein sequence ID" value="AYV76120.1"/>
    <property type="molecule type" value="Genomic_DNA"/>
</dbReference>
<proteinExistence type="predicted"/>
<accession>A0A3G4ZMP3</accession>
<name>A0A3G4ZMP3_9VIRU</name>
<sequence>MLGANSDDSKLWHVVMIRRELNKSPSVSVASSHISKEEAEKSKPEDSGSTSYDVVKTGQWVYLV</sequence>
<evidence type="ECO:0000256" key="1">
    <source>
        <dbReference type="SAM" id="MobiDB-lite"/>
    </source>
</evidence>
<feature type="compositionally biased region" description="Low complexity" evidence="1">
    <location>
        <begin position="24"/>
        <end position="33"/>
    </location>
</feature>